<dbReference type="UniPathway" id="UPA00394">
    <property type="reaction ID" value="UER00652"/>
</dbReference>
<evidence type="ECO:0000313" key="8">
    <source>
        <dbReference type="EMBL" id="PYD62998.1"/>
    </source>
</evidence>
<dbReference type="Proteomes" id="UP000248301">
    <property type="component" value="Unassembled WGS sequence"/>
</dbReference>
<keyword evidence="4" id="KW-0659">Purine metabolism</keyword>
<evidence type="ECO:0000256" key="4">
    <source>
        <dbReference type="ARBA" id="ARBA00022631"/>
    </source>
</evidence>
<dbReference type="RefSeq" id="WP_110913700.1">
    <property type="nucleotide sequence ID" value="NZ_NKUF01000018.1"/>
</dbReference>
<dbReference type="InterPro" id="IPR036778">
    <property type="entry name" value="OHCU_decarboxylase_sf"/>
</dbReference>
<comment type="caution">
    <text evidence="8">The sequence shown here is derived from an EMBL/GenBank/DDBJ whole genome shotgun (WGS) entry which is preliminary data.</text>
</comment>
<dbReference type="GO" id="GO:0019628">
    <property type="term" value="P:urate catabolic process"/>
    <property type="evidence" value="ECO:0007669"/>
    <property type="project" value="UniProtKB-UniPathway"/>
</dbReference>
<dbReference type="EC" id="4.1.1.97" evidence="3"/>
<gene>
    <name evidence="8" type="primary">uraD</name>
    <name evidence="8" type="ORF">CFR72_09285</name>
</gene>
<dbReference type="OrthoDB" id="9800909at2"/>
<dbReference type="PANTHER" id="PTHR43466">
    <property type="entry name" value="2-OXO-4-HYDROXY-4-CARBOXY-5-UREIDOIMIDAZOLINE DECARBOXYLASE-RELATED"/>
    <property type="match status" value="1"/>
</dbReference>
<comment type="pathway">
    <text evidence="2">Purine metabolism; urate degradation; (S)-allantoin from urate: step 3/3.</text>
</comment>
<evidence type="ECO:0000259" key="7">
    <source>
        <dbReference type="Pfam" id="PF09349"/>
    </source>
</evidence>
<dbReference type="InterPro" id="IPR017580">
    <property type="entry name" value="OHCU_decarboxylase-1"/>
</dbReference>
<evidence type="ECO:0000313" key="9">
    <source>
        <dbReference type="Proteomes" id="UP000248301"/>
    </source>
</evidence>
<dbReference type="Gene3D" id="1.10.3330.10">
    <property type="entry name" value="Oxo-4-hydroxy-4-carboxy-5-ureidoimidazoline decarboxylase"/>
    <property type="match status" value="1"/>
</dbReference>
<name>A0A318PUZ7_9PROT</name>
<dbReference type="SUPFAM" id="SSF158694">
    <property type="entry name" value="UraD-Like"/>
    <property type="match status" value="1"/>
</dbReference>
<evidence type="ECO:0000256" key="1">
    <source>
        <dbReference type="ARBA" id="ARBA00001163"/>
    </source>
</evidence>
<dbReference type="InterPro" id="IPR018020">
    <property type="entry name" value="OHCU_decarboxylase"/>
</dbReference>
<dbReference type="GO" id="GO:0000255">
    <property type="term" value="P:allantoin metabolic process"/>
    <property type="evidence" value="ECO:0007669"/>
    <property type="project" value="InterPro"/>
</dbReference>
<organism evidence="8 9">
    <name type="scientific">Gluconacetobacter entanii</name>
    <dbReference type="NCBI Taxonomy" id="108528"/>
    <lineage>
        <taxon>Bacteria</taxon>
        <taxon>Pseudomonadati</taxon>
        <taxon>Pseudomonadota</taxon>
        <taxon>Alphaproteobacteria</taxon>
        <taxon>Acetobacterales</taxon>
        <taxon>Acetobacteraceae</taxon>
        <taxon>Gluconacetobacter</taxon>
    </lineage>
</organism>
<proteinExistence type="predicted"/>
<keyword evidence="6" id="KW-0456">Lyase</keyword>
<dbReference type="PANTHER" id="PTHR43466:SF1">
    <property type="entry name" value="2-OXO-4-HYDROXY-4-CARBOXY-5-UREIDOIMIDAZOLINE DECARBOXYLASE-RELATED"/>
    <property type="match status" value="1"/>
</dbReference>
<reference evidence="8 9" key="1">
    <citation type="submission" date="2017-07" db="EMBL/GenBank/DDBJ databases">
        <title>A draft genome sequence of Gluconacetobacter entanii LTH 4560.</title>
        <authorList>
            <person name="Skraban J."/>
            <person name="Cleenwerck I."/>
            <person name="Vandamme P."/>
            <person name="Trcek J."/>
        </authorList>
    </citation>
    <scope>NUCLEOTIDE SEQUENCE [LARGE SCALE GENOMIC DNA]</scope>
    <source>
        <strain evidence="8 9">LTH 4560</strain>
    </source>
</reference>
<dbReference type="EMBL" id="NKUF01000018">
    <property type="protein sequence ID" value="PYD62998.1"/>
    <property type="molecule type" value="Genomic_DNA"/>
</dbReference>
<dbReference type="NCBIfam" id="TIGR03164">
    <property type="entry name" value="UHCUDC"/>
    <property type="match status" value="1"/>
</dbReference>
<keyword evidence="5" id="KW-0210">Decarboxylase</keyword>
<accession>A0A318PUZ7</accession>
<dbReference type="AlphaFoldDB" id="A0A318PUZ7"/>
<comment type="catalytic activity">
    <reaction evidence="1">
        <text>5-hydroxy-2-oxo-4-ureido-2,5-dihydro-1H-imidazole-5-carboxylate + H(+) = (S)-allantoin + CO2</text>
        <dbReference type="Rhea" id="RHEA:26301"/>
        <dbReference type="ChEBI" id="CHEBI:15378"/>
        <dbReference type="ChEBI" id="CHEBI:15678"/>
        <dbReference type="ChEBI" id="CHEBI:16526"/>
        <dbReference type="ChEBI" id="CHEBI:58639"/>
        <dbReference type="EC" id="4.1.1.97"/>
    </reaction>
</comment>
<feature type="domain" description="Oxo-4-hydroxy-4-carboxy-5-ureidoimidazoline decarboxylase" evidence="7">
    <location>
        <begin position="9"/>
        <end position="163"/>
    </location>
</feature>
<dbReference type="GO" id="GO:0051997">
    <property type="term" value="F:2-oxo-4-hydroxy-4-carboxy-5-ureidoimidazoline decarboxylase activity"/>
    <property type="evidence" value="ECO:0007669"/>
    <property type="project" value="UniProtKB-EC"/>
</dbReference>
<evidence type="ECO:0000256" key="2">
    <source>
        <dbReference type="ARBA" id="ARBA00004754"/>
    </source>
</evidence>
<evidence type="ECO:0000256" key="5">
    <source>
        <dbReference type="ARBA" id="ARBA00022793"/>
    </source>
</evidence>
<dbReference type="GO" id="GO:0006144">
    <property type="term" value="P:purine nucleobase metabolic process"/>
    <property type="evidence" value="ECO:0007669"/>
    <property type="project" value="UniProtKB-KW"/>
</dbReference>
<evidence type="ECO:0000256" key="6">
    <source>
        <dbReference type="ARBA" id="ARBA00023239"/>
    </source>
</evidence>
<sequence>MTSAIARANALDEARFIELFGPMFEHSPWVAEQALDYRPFDDAAHMLRVMEHEMRRATDAQQMALIRAHPELARRAVVDPTLTDASATEQASAGLDRLTPEEFARFRALNDAYAAKFGIPFIICVRLSDKARILGEMERRLAHDPETEIATALDEIAKIAALRQADILKRLEDAP</sequence>
<protein>
    <recommendedName>
        <fullName evidence="3">2-oxo-4-hydroxy-4-carboxy-5-ureidoimidazoline decarboxylase</fullName>
        <ecNumber evidence="3">4.1.1.97</ecNumber>
    </recommendedName>
</protein>
<evidence type="ECO:0000256" key="3">
    <source>
        <dbReference type="ARBA" id="ARBA00012257"/>
    </source>
</evidence>
<dbReference type="Pfam" id="PF09349">
    <property type="entry name" value="OHCU_decarbox"/>
    <property type="match status" value="1"/>
</dbReference>